<gene>
    <name evidence="3" type="ORF">BC739_000444</name>
</gene>
<evidence type="ECO:0000313" key="4">
    <source>
        <dbReference type="Proteomes" id="UP000517916"/>
    </source>
</evidence>
<protein>
    <recommendedName>
        <fullName evidence="2">Ricin B lectin domain-containing protein</fullName>
    </recommendedName>
</protein>
<dbReference type="Pfam" id="PF00652">
    <property type="entry name" value="Ricin_B_lectin"/>
    <property type="match status" value="1"/>
</dbReference>
<keyword evidence="4" id="KW-1185">Reference proteome</keyword>
<reference evidence="3 4" key="1">
    <citation type="submission" date="2020-08" db="EMBL/GenBank/DDBJ databases">
        <title>Genomic Encyclopedia of Archaeal and Bacterial Type Strains, Phase II (KMG-II): from individual species to whole genera.</title>
        <authorList>
            <person name="Goeker M."/>
        </authorList>
    </citation>
    <scope>NUCLEOTIDE SEQUENCE [LARGE SCALE GENOMIC DNA]</scope>
    <source>
        <strain evidence="3 4">DSM 43850</strain>
    </source>
</reference>
<feature type="signal peptide" evidence="1">
    <location>
        <begin position="1"/>
        <end position="22"/>
    </location>
</feature>
<accession>A0ABR6B8Q3</accession>
<evidence type="ECO:0000256" key="1">
    <source>
        <dbReference type="SAM" id="SignalP"/>
    </source>
</evidence>
<dbReference type="InterPro" id="IPR035992">
    <property type="entry name" value="Ricin_B-like_lectins"/>
</dbReference>
<sequence>MLATALAVFGMVFGVMASPASAAPAPNTAAGVLDQVTLTSVSNGRGLDVQNGNPGDGSIIVTNSAPGHDQSWRINSGASNSSFTIVNNTTNKCITAGLPLRQQPCDGRAGEKWYFQPVAGSAQKAFMIRQESGDACLDVVLNAQYDDAWTQTYSCNGSAAQQWTLPSGAYTAAWNMAVDHAAARCAKDTSTCSWSKAVQAPAAPLPKVCVSPVWYNGTSAPVPWTFTLNTHTGWSSTIGFTLSSTLSGGAEPALQATVATTITGSVTMDISKDLGNSLTVTVPTKEYGWVALAELATKVTGNWTFDAQGFAWTADDTITVPLRNDASGGASIYVAQTSPKFTSCDS</sequence>
<dbReference type="InterPro" id="IPR000772">
    <property type="entry name" value="Ricin_B_lectin"/>
</dbReference>
<dbReference type="SUPFAM" id="SSF50370">
    <property type="entry name" value="Ricin B-like lectins"/>
    <property type="match status" value="1"/>
</dbReference>
<dbReference type="RefSeq" id="WP_025359127.1">
    <property type="nucleotide sequence ID" value="NZ_BAAABQ010000046.1"/>
</dbReference>
<feature type="chain" id="PRO_5046973096" description="Ricin B lectin domain-containing protein" evidence="1">
    <location>
        <begin position="23"/>
        <end position="346"/>
    </location>
</feature>
<dbReference type="CDD" id="cd00161">
    <property type="entry name" value="beta-trefoil_Ricin-like"/>
    <property type="match status" value="1"/>
</dbReference>
<evidence type="ECO:0000313" key="3">
    <source>
        <dbReference type="EMBL" id="MBA8923247.1"/>
    </source>
</evidence>
<dbReference type="PROSITE" id="PS50231">
    <property type="entry name" value="RICIN_B_LECTIN"/>
    <property type="match status" value="1"/>
</dbReference>
<evidence type="ECO:0000259" key="2">
    <source>
        <dbReference type="SMART" id="SM00458"/>
    </source>
</evidence>
<dbReference type="Gene3D" id="2.80.10.50">
    <property type="match status" value="2"/>
</dbReference>
<dbReference type="EMBL" id="JACJID010000001">
    <property type="protein sequence ID" value="MBA8923247.1"/>
    <property type="molecule type" value="Genomic_DNA"/>
</dbReference>
<dbReference type="SMART" id="SM00458">
    <property type="entry name" value="RICIN"/>
    <property type="match status" value="1"/>
</dbReference>
<name>A0ABR6B8Q3_9PSEU</name>
<comment type="caution">
    <text evidence="3">The sequence shown here is derived from an EMBL/GenBank/DDBJ whole genome shotgun (WGS) entry which is preliminary data.</text>
</comment>
<feature type="domain" description="Ricin B lectin" evidence="2">
    <location>
        <begin position="34"/>
        <end position="166"/>
    </location>
</feature>
<keyword evidence="1" id="KW-0732">Signal</keyword>
<organism evidence="3 4">
    <name type="scientific">Kutzneria viridogrisea</name>
    <dbReference type="NCBI Taxonomy" id="47990"/>
    <lineage>
        <taxon>Bacteria</taxon>
        <taxon>Bacillati</taxon>
        <taxon>Actinomycetota</taxon>
        <taxon>Actinomycetes</taxon>
        <taxon>Pseudonocardiales</taxon>
        <taxon>Pseudonocardiaceae</taxon>
        <taxon>Kutzneria</taxon>
    </lineage>
</organism>
<proteinExistence type="predicted"/>
<dbReference type="Proteomes" id="UP000517916">
    <property type="component" value="Unassembled WGS sequence"/>
</dbReference>